<reference evidence="2" key="1">
    <citation type="submission" date="2020-03" db="EMBL/GenBank/DDBJ databases">
        <authorList>
            <person name="Weist P."/>
        </authorList>
    </citation>
    <scope>NUCLEOTIDE SEQUENCE</scope>
</reference>
<protein>
    <submittedName>
        <fullName evidence="2">Uncharacterized protein</fullName>
    </submittedName>
</protein>
<dbReference type="AlphaFoldDB" id="A0A9N7UN53"/>
<sequence>MNHPVGVGSEPGIVPQQHRTISDGRGEVPEVRRSGGQKVRRSEGQEVRRSGGQGKVRECSGNSHMSLISFHLQQDMHTHLVLGGRSGLFTGEDTLTRRRDYISHVSQVGSPGGAGEQDSLVQSPSWFDSALLLKREMMMEMD</sequence>
<feature type="region of interest" description="Disordered" evidence="1">
    <location>
        <begin position="1"/>
        <end position="59"/>
    </location>
</feature>
<evidence type="ECO:0000256" key="1">
    <source>
        <dbReference type="SAM" id="MobiDB-lite"/>
    </source>
</evidence>
<feature type="compositionally biased region" description="Basic and acidic residues" evidence="1">
    <location>
        <begin position="20"/>
        <end position="33"/>
    </location>
</feature>
<feature type="compositionally biased region" description="Basic and acidic residues" evidence="1">
    <location>
        <begin position="40"/>
        <end position="49"/>
    </location>
</feature>
<keyword evidence="3" id="KW-1185">Reference proteome</keyword>
<evidence type="ECO:0000313" key="2">
    <source>
        <dbReference type="EMBL" id="CAB1433287.1"/>
    </source>
</evidence>
<dbReference type="EMBL" id="CADEAL010001547">
    <property type="protein sequence ID" value="CAB1433287.1"/>
    <property type="molecule type" value="Genomic_DNA"/>
</dbReference>
<organism evidence="2 3">
    <name type="scientific">Pleuronectes platessa</name>
    <name type="common">European plaice</name>
    <dbReference type="NCBI Taxonomy" id="8262"/>
    <lineage>
        <taxon>Eukaryota</taxon>
        <taxon>Metazoa</taxon>
        <taxon>Chordata</taxon>
        <taxon>Craniata</taxon>
        <taxon>Vertebrata</taxon>
        <taxon>Euteleostomi</taxon>
        <taxon>Actinopterygii</taxon>
        <taxon>Neopterygii</taxon>
        <taxon>Teleostei</taxon>
        <taxon>Neoteleostei</taxon>
        <taxon>Acanthomorphata</taxon>
        <taxon>Carangaria</taxon>
        <taxon>Pleuronectiformes</taxon>
        <taxon>Pleuronectoidei</taxon>
        <taxon>Pleuronectidae</taxon>
        <taxon>Pleuronectes</taxon>
    </lineage>
</organism>
<accession>A0A9N7UN53</accession>
<gene>
    <name evidence="2" type="ORF">PLEPLA_LOCUS21376</name>
</gene>
<name>A0A9N7UN53_PLEPL</name>
<proteinExistence type="predicted"/>
<evidence type="ECO:0000313" key="3">
    <source>
        <dbReference type="Proteomes" id="UP001153269"/>
    </source>
</evidence>
<comment type="caution">
    <text evidence="2">The sequence shown here is derived from an EMBL/GenBank/DDBJ whole genome shotgun (WGS) entry which is preliminary data.</text>
</comment>
<dbReference type="Proteomes" id="UP001153269">
    <property type="component" value="Unassembled WGS sequence"/>
</dbReference>